<evidence type="ECO:0000256" key="4">
    <source>
        <dbReference type="PROSITE-ProRule" id="PRU00335"/>
    </source>
</evidence>
<dbReference type="InterPro" id="IPR009057">
    <property type="entry name" value="Homeodomain-like_sf"/>
</dbReference>
<feature type="domain" description="HTH tetR-type" evidence="5">
    <location>
        <begin position="7"/>
        <end position="67"/>
    </location>
</feature>
<feature type="DNA-binding region" description="H-T-H motif" evidence="4">
    <location>
        <begin position="30"/>
        <end position="49"/>
    </location>
</feature>
<dbReference type="Proteomes" id="UP001321492">
    <property type="component" value="Unassembled WGS sequence"/>
</dbReference>
<dbReference type="Gene3D" id="1.10.357.10">
    <property type="entry name" value="Tetracycline Repressor, domain 2"/>
    <property type="match status" value="1"/>
</dbReference>
<keyword evidence="2 4" id="KW-0238">DNA-binding</keyword>
<dbReference type="Pfam" id="PF17935">
    <property type="entry name" value="TetR_C_27"/>
    <property type="match status" value="1"/>
</dbReference>
<name>A0ABT7AJN4_9HYPH</name>
<evidence type="ECO:0000256" key="2">
    <source>
        <dbReference type="ARBA" id="ARBA00023125"/>
    </source>
</evidence>
<dbReference type="Pfam" id="PF00440">
    <property type="entry name" value="TetR_N"/>
    <property type="match status" value="1"/>
</dbReference>
<evidence type="ECO:0000259" key="5">
    <source>
        <dbReference type="PROSITE" id="PS50977"/>
    </source>
</evidence>
<evidence type="ECO:0000313" key="6">
    <source>
        <dbReference type="EMBL" id="MDJ1158801.1"/>
    </source>
</evidence>
<dbReference type="InterPro" id="IPR050109">
    <property type="entry name" value="HTH-type_TetR-like_transc_reg"/>
</dbReference>
<sequence>MRDRPQSDTRERIITAADRLFREIGYQKTTVADIARTLGMSPANVYRFFSSKKAINEAVTARCTAEIRMRLEAVAASGRPAAERMRALLLTAHQSVLELGVTDAKMQEMIAVAMAESWGVIRAHIEEVDAIITRVLRDGVASGEFVPSDPEVTGPCIRAAMMRFCHPGLLTQCHDIPRPTVEQQADFILSALGHHARS</sequence>
<gene>
    <name evidence="6" type="ORF">QNA08_11210</name>
</gene>
<accession>A0ABT7AJN4</accession>
<dbReference type="PROSITE" id="PS50977">
    <property type="entry name" value="HTH_TETR_2"/>
    <property type="match status" value="1"/>
</dbReference>
<dbReference type="SUPFAM" id="SSF48498">
    <property type="entry name" value="Tetracyclin repressor-like, C-terminal domain"/>
    <property type="match status" value="1"/>
</dbReference>
<keyword evidence="7" id="KW-1185">Reference proteome</keyword>
<reference evidence="6 7" key="1">
    <citation type="submission" date="2023-05" db="EMBL/GenBank/DDBJ databases">
        <title>Chelatococcus sp. nov., a moderately thermophilic bacterium isolated from hot spring microbial mat.</title>
        <authorList>
            <person name="Hu C.-J."/>
            <person name="Li W.-J."/>
        </authorList>
    </citation>
    <scope>NUCLEOTIDE SEQUENCE [LARGE SCALE GENOMIC DNA]</scope>
    <source>
        <strain evidence="6 7">SYSU G07232</strain>
    </source>
</reference>
<proteinExistence type="predicted"/>
<dbReference type="RefSeq" id="WP_283740797.1">
    <property type="nucleotide sequence ID" value="NZ_JASJEV010000006.1"/>
</dbReference>
<dbReference type="InterPro" id="IPR041478">
    <property type="entry name" value="TetR_C_27"/>
</dbReference>
<dbReference type="SUPFAM" id="SSF46689">
    <property type="entry name" value="Homeodomain-like"/>
    <property type="match status" value="1"/>
</dbReference>
<dbReference type="PANTHER" id="PTHR30055:SF151">
    <property type="entry name" value="TRANSCRIPTIONAL REGULATORY PROTEIN"/>
    <property type="match status" value="1"/>
</dbReference>
<protein>
    <submittedName>
        <fullName evidence="6">TetR/AcrR family transcriptional regulator</fullName>
    </submittedName>
</protein>
<dbReference type="PANTHER" id="PTHR30055">
    <property type="entry name" value="HTH-TYPE TRANSCRIPTIONAL REGULATOR RUTR"/>
    <property type="match status" value="1"/>
</dbReference>
<dbReference type="InterPro" id="IPR001647">
    <property type="entry name" value="HTH_TetR"/>
</dbReference>
<keyword evidence="3" id="KW-0804">Transcription</keyword>
<keyword evidence="1" id="KW-0805">Transcription regulation</keyword>
<dbReference type="PRINTS" id="PR00455">
    <property type="entry name" value="HTHTETR"/>
</dbReference>
<organism evidence="6 7">
    <name type="scientific">Chelatococcus albus</name>
    <dbReference type="NCBI Taxonomy" id="3047466"/>
    <lineage>
        <taxon>Bacteria</taxon>
        <taxon>Pseudomonadati</taxon>
        <taxon>Pseudomonadota</taxon>
        <taxon>Alphaproteobacteria</taxon>
        <taxon>Hyphomicrobiales</taxon>
        <taxon>Chelatococcaceae</taxon>
        <taxon>Chelatococcus</taxon>
    </lineage>
</organism>
<evidence type="ECO:0000256" key="3">
    <source>
        <dbReference type="ARBA" id="ARBA00023163"/>
    </source>
</evidence>
<evidence type="ECO:0000256" key="1">
    <source>
        <dbReference type="ARBA" id="ARBA00023015"/>
    </source>
</evidence>
<dbReference type="EMBL" id="JASJEV010000006">
    <property type="protein sequence ID" value="MDJ1158801.1"/>
    <property type="molecule type" value="Genomic_DNA"/>
</dbReference>
<dbReference type="InterPro" id="IPR036271">
    <property type="entry name" value="Tet_transcr_reg_TetR-rel_C_sf"/>
</dbReference>
<comment type="caution">
    <text evidence="6">The sequence shown here is derived from an EMBL/GenBank/DDBJ whole genome shotgun (WGS) entry which is preliminary data.</text>
</comment>
<evidence type="ECO:0000313" key="7">
    <source>
        <dbReference type="Proteomes" id="UP001321492"/>
    </source>
</evidence>